<reference evidence="1" key="1">
    <citation type="submission" date="2021-11" db="EMBL/GenBank/DDBJ databases">
        <title>Description of novel Chryseobacterium species.</title>
        <authorList>
            <person name="Saticioglu I.B."/>
            <person name="Ay H."/>
            <person name="Altun S."/>
            <person name="Duman M."/>
        </authorList>
    </citation>
    <scope>NUCLEOTIDE SEQUENCE</scope>
    <source>
        <strain evidence="1">C-17</strain>
    </source>
</reference>
<comment type="caution">
    <text evidence="1">The sequence shown here is derived from an EMBL/GenBank/DDBJ whole genome shotgun (WGS) entry which is preliminary data.</text>
</comment>
<proteinExistence type="predicted"/>
<organism evidence="1 2">
    <name type="scientific">Chryseobacterium turcicum</name>
    <dbReference type="NCBI Taxonomy" id="2898076"/>
    <lineage>
        <taxon>Bacteria</taxon>
        <taxon>Pseudomonadati</taxon>
        <taxon>Bacteroidota</taxon>
        <taxon>Flavobacteriia</taxon>
        <taxon>Flavobacteriales</taxon>
        <taxon>Weeksellaceae</taxon>
        <taxon>Chryseobacterium group</taxon>
        <taxon>Chryseobacterium</taxon>
    </lineage>
</organism>
<keyword evidence="2" id="KW-1185">Reference proteome</keyword>
<dbReference type="EMBL" id="JAJNAY010000003">
    <property type="protein sequence ID" value="MCD1119121.1"/>
    <property type="molecule type" value="Genomic_DNA"/>
</dbReference>
<dbReference type="AlphaFoldDB" id="A0A9Q3V7J2"/>
<name>A0A9Q3V7J2_9FLAO</name>
<gene>
    <name evidence="1" type="ORF">LO744_19955</name>
</gene>
<dbReference type="RefSeq" id="WP_230672587.1">
    <property type="nucleotide sequence ID" value="NZ_JAJNAY010000003.1"/>
</dbReference>
<accession>A0A9Q3V7J2</accession>
<protein>
    <submittedName>
        <fullName evidence="1">Uncharacterized protein</fullName>
    </submittedName>
</protein>
<evidence type="ECO:0000313" key="1">
    <source>
        <dbReference type="EMBL" id="MCD1119121.1"/>
    </source>
</evidence>
<sequence length="191" mass="22024">MEKNEGKTKKIVVGELTHINLTNLKKIYKITSMDRLINELINYKNNDSKKFGFDNDSLKKDMVEFRGKLDSRIDGVYKRLGKYNDLYFGKIIDLNDKMDDLFSLLKKANVGQEIEVKQKDEAPEISSNPADEKLKNDFASLSKSHTILEKENEKLQQTINLLQSKFQANKNPFSSKFEASLSKDEFDNIFG</sequence>
<evidence type="ECO:0000313" key="2">
    <source>
        <dbReference type="Proteomes" id="UP001108025"/>
    </source>
</evidence>
<dbReference type="Proteomes" id="UP001108025">
    <property type="component" value="Unassembled WGS sequence"/>
</dbReference>